<gene>
    <name evidence="1" type="ORF">CK820_G0003015</name>
</gene>
<dbReference type="EMBL" id="NBAG03000214">
    <property type="protein sequence ID" value="PNI84521.1"/>
    <property type="molecule type" value="Genomic_DNA"/>
</dbReference>
<comment type="caution">
    <text evidence="1">The sequence shown here is derived from an EMBL/GenBank/DDBJ whole genome shotgun (WGS) entry which is preliminary data.</text>
</comment>
<evidence type="ECO:0000313" key="2">
    <source>
        <dbReference type="Proteomes" id="UP000236370"/>
    </source>
</evidence>
<sequence>MAESSSESDHFRCRDRLSPWAARSTHRGARSL</sequence>
<dbReference type="Proteomes" id="UP000236370">
    <property type="component" value="Unassembled WGS sequence"/>
</dbReference>
<evidence type="ECO:0000313" key="1">
    <source>
        <dbReference type="EMBL" id="PNI84521.1"/>
    </source>
</evidence>
<dbReference type="AlphaFoldDB" id="A0A2J8PKH7"/>
<protein>
    <submittedName>
        <fullName evidence="1">CEP128 isoform 14</fullName>
    </submittedName>
</protein>
<accession>A0A2J8PKH7</accession>
<organism evidence="1 2">
    <name type="scientific">Pan troglodytes</name>
    <name type="common">Chimpanzee</name>
    <dbReference type="NCBI Taxonomy" id="9598"/>
    <lineage>
        <taxon>Eukaryota</taxon>
        <taxon>Metazoa</taxon>
        <taxon>Chordata</taxon>
        <taxon>Craniata</taxon>
        <taxon>Vertebrata</taxon>
        <taxon>Euteleostomi</taxon>
        <taxon>Mammalia</taxon>
        <taxon>Eutheria</taxon>
        <taxon>Euarchontoglires</taxon>
        <taxon>Primates</taxon>
        <taxon>Haplorrhini</taxon>
        <taxon>Catarrhini</taxon>
        <taxon>Hominidae</taxon>
        <taxon>Pan</taxon>
    </lineage>
</organism>
<feature type="non-terminal residue" evidence="1">
    <location>
        <position position="32"/>
    </location>
</feature>
<reference evidence="1 2" key="1">
    <citation type="submission" date="2017-12" db="EMBL/GenBank/DDBJ databases">
        <title>High-resolution comparative analysis of great ape genomes.</title>
        <authorList>
            <person name="Pollen A."/>
            <person name="Hastie A."/>
            <person name="Hormozdiari F."/>
            <person name="Dougherty M."/>
            <person name="Liu R."/>
            <person name="Chaisson M."/>
            <person name="Hoppe E."/>
            <person name="Hill C."/>
            <person name="Pang A."/>
            <person name="Hillier L."/>
            <person name="Baker C."/>
            <person name="Armstrong J."/>
            <person name="Shendure J."/>
            <person name="Paten B."/>
            <person name="Wilson R."/>
            <person name="Chao H."/>
            <person name="Schneider V."/>
            <person name="Ventura M."/>
            <person name="Kronenberg Z."/>
            <person name="Murali S."/>
            <person name="Gordon D."/>
            <person name="Cantsilieris S."/>
            <person name="Munson K."/>
            <person name="Nelson B."/>
            <person name="Raja A."/>
            <person name="Underwood J."/>
            <person name="Diekhans M."/>
            <person name="Fiddes I."/>
            <person name="Haussler D."/>
            <person name="Eichler E."/>
        </authorList>
    </citation>
    <scope>NUCLEOTIDE SEQUENCE [LARGE SCALE GENOMIC DNA]</scope>
    <source>
        <strain evidence="1">Yerkes chimp pedigree #C0471</strain>
    </source>
</reference>
<proteinExistence type="predicted"/>
<name>A0A2J8PKH7_PANTR</name>